<dbReference type="EMBL" id="NFZX01000092">
    <property type="protein sequence ID" value="RFA31914.1"/>
    <property type="molecule type" value="Genomic_DNA"/>
</dbReference>
<organism evidence="2 3">
    <name type="scientific">Virgibacillus dokdonensis</name>
    <dbReference type="NCBI Taxonomy" id="302167"/>
    <lineage>
        <taxon>Bacteria</taxon>
        <taxon>Bacillati</taxon>
        <taxon>Bacillota</taxon>
        <taxon>Bacilli</taxon>
        <taxon>Bacillales</taxon>
        <taxon>Bacillaceae</taxon>
        <taxon>Virgibacillus</taxon>
    </lineage>
</organism>
<evidence type="ECO:0000313" key="2">
    <source>
        <dbReference type="EMBL" id="RFA31914.1"/>
    </source>
</evidence>
<protein>
    <recommendedName>
        <fullName evidence="1">Replication initiator protein A C-terminal domain-containing protein</fullName>
    </recommendedName>
</protein>
<feature type="domain" description="Replication initiator protein A C-terminal" evidence="1">
    <location>
        <begin position="64"/>
        <end position="146"/>
    </location>
</feature>
<dbReference type="RefSeq" id="WP_116279737.1">
    <property type="nucleotide sequence ID" value="NZ_NFZX01000092.1"/>
</dbReference>
<gene>
    <name evidence="2" type="ORF">CAI16_19570</name>
</gene>
<proteinExistence type="predicted"/>
<comment type="caution">
    <text evidence="2">The sequence shown here is derived from an EMBL/GenBank/DDBJ whole genome shotgun (WGS) entry which is preliminary data.</text>
</comment>
<dbReference type="Pfam" id="PF18008">
    <property type="entry name" value="Bac_RepA_C"/>
    <property type="match status" value="1"/>
</dbReference>
<evidence type="ECO:0000313" key="3">
    <source>
        <dbReference type="Proteomes" id="UP000256488"/>
    </source>
</evidence>
<reference evidence="2 3" key="1">
    <citation type="submission" date="2017-05" db="EMBL/GenBank/DDBJ databases">
        <title>Virgibacillus sp. AK90 isolated from a saltern of Kakinada, India.</title>
        <authorList>
            <person name="Gupta V."/>
            <person name="Sidhu C."/>
            <person name="Korpole S."/>
            <person name="Pinnaka A.K."/>
        </authorList>
    </citation>
    <scope>NUCLEOTIDE SEQUENCE [LARGE SCALE GENOMIC DNA]</scope>
    <source>
        <strain evidence="2 3">AK90</strain>
    </source>
</reference>
<name>A0A3E0WG38_9BACI</name>
<dbReference type="InterPro" id="IPR041151">
    <property type="entry name" value="Bac_RepA_C"/>
</dbReference>
<dbReference type="Proteomes" id="UP000256488">
    <property type="component" value="Unassembled WGS sequence"/>
</dbReference>
<sequence length="189" mass="22412">MDSPKCTVNKLTNNYLDTLDTNIDTKNHDENITHEINPTTDEEKEQLKKAYMEKGFYENSDRVPERLANMLKAFSADMNQAQKYYEIILIAKKRVEKEVGFVIWLEQEPELEYQLINAFSRAIRQIEQQQTVENGDGYIYKTIYNVLLNELSTRSRNATQPDPVYYDWLEEGKSNEVIPEWFKQQKQER</sequence>
<evidence type="ECO:0000259" key="1">
    <source>
        <dbReference type="Pfam" id="PF18008"/>
    </source>
</evidence>
<dbReference type="AlphaFoldDB" id="A0A3E0WG38"/>
<accession>A0A3E0WG38</accession>